<feature type="transmembrane region" description="Helical" evidence="1">
    <location>
        <begin position="624"/>
        <end position="644"/>
    </location>
</feature>
<feature type="transmembrane region" description="Helical" evidence="1">
    <location>
        <begin position="457"/>
        <end position="480"/>
    </location>
</feature>
<dbReference type="SUPFAM" id="SSF52540">
    <property type="entry name" value="P-loop containing nucleoside triphosphate hydrolases"/>
    <property type="match status" value="1"/>
</dbReference>
<proteinExistence type="predicted"/>
<feature type="transmembrane region" description="Helical" evidence="1">
    <location>
        <begin position="537"/>
        <end position="564"/>
    </location>
</feature>
<gene>
    <name evidence="3" type="ORF">CLV40_13319</name>
</gene>
<keyword evidence="4" id="KW-1185">Reference proteome</keyword>
<dbReference type="RefSeq" id="WP_146108372.1">
    <property type="nucleotide sequence ID" value="NZ_CP154825.1"/>
</dbReference>
<feature type="transmembrane region" description="Helical" evidence="1">
    <location>
        <begin position="585"/>
        <end position="604"/>
    </location>
</feature>
<feature type="transmembrane region" description="Helical" evidence="1">
    <location>
        <begin position="419"/>
        <end position="437"/>
    </location>
</feature>
<evidence type="ECO:0000313" key="3">
    <source>
        <dbReference type="EMBL" id="PPK62753.1"/>
    </source>
</evidence>
<dbReference type="Gene3D" id="3.40.50.300">
    <property type="entry name" value="P-loop containing nucleotide triphosphate hydrolases"/>
    <property type="match status" value="1"/>
</dbReference>
<name>A0A2S6GCP1_9PSEU</name>
<keyword evidence="1" id="KW-0812">Transmembrane</keyword>
<dbReference type="Pfam" id="PF05729">
    <property type="entry name" value="NACHT"/>
    <property type="match status" value="1"/>
</dbReference>
<dbReference type="EMBL" id="PTIX01000033">
    <property type="protein sequence ID" value="PPK62753.1"/>
    <property type="molecule type" value="Genomic_DNA"/>
</dbReference>
<sequence>MRRWPQVLAGAVVLALLVLFAVLLLPDGGLDRSDKVASVLGLGVAVLTLLVTLFPKPGRAAGTPDDLGAVVDGVARAVRDQWESEEQIRRVHDPFPLPYRWTAADEAITDHWQAVNAAPDDDTPPELAGQGDHVVDLFRAIPSGRLVVLGEAGAGKTVLASRFVLTLLGERAPGAAVPVVFSLSSWDPDRVGSLSDWLVAELTSNYPSLGAVDGAGDTVAARLLAARLVLPVLDGFDEVPDGLRGTVLARINQGLRPDTRFLLTSRPEEYRSAVTSTGVLTAAAVVRLAPLTADDLDRYLPLTIRTVNGSREKWRPLLARTREPDAGGALREVLSTPLMVALARAVFSDTDADPERLAARGDSAAAIEDRLLAGFVPAVYADSDAGSAHRRLVFLAEHTVRLGTPDIAWWRLVQAVPRAVVGVVGFLVIASAVWFGMGFPGWVGHWPAGSGQGGWQVATVLAGAVCGAVGGAVVGQGRGIRPEPARMRLRLRGRLAQITARLRRGLRSWRTMVYLAVWVVGGTLFGLMASIGRDQGAILVGVAAGLFAGAGTWLVVSFISGLGTPIEPTDTTSPLDLLRIDRRTALRQGVAVGVVGSAVFWLTLYLGVEPAFGVPFEVVFADGLWLPGIAITATAGVAMWMMFATVWGAWLIARVWLALTGALPWATMAFLHDAYRRGVLRQVGGVYQFRHARLREYLARPR</sequence>
<dbReference type="Proteomes" id="UP000239203">
    <property type="component" value="Unassembled WGS sequence"/>
</dbReference>
<dbReference type="InterPro" id="IPR027417">
    <property type="entry name" value="P-loop_NTPase"/>
</dbReference>
<evidence type="ECO:0000259" key="2">
    <source>
        <dbReference type="PROSITE" id="PS50837"/>
    </source>
</evidence>
<accession>A0A2S6GCP1</accession>
<dbReference type="PROSITE" id="PS50837">
    <property type="entry name" value="NACHT"/>
    <property type="match status" value="1"/>
</dbReference>
<evidence type="ECO:0000313" key="4">
    <source>
        <dbReference type="Proteomes" id="UP000239203"/>
    </source>
</evidence>
<feature type="transmembrane region" description="Helical" evidence="1">
    <location>
        <begin position="7"/>
        <end position="25"/>
    </location>
</feature>
<evidence type="ECO:0000256" key="1">
    <source>
        <dbReference type="SAM" id="Phobius"/>
    </source>
</evidence>
<reference evidence="3 4" key="1">
    <citation type="submission" date="2018-02" db="EMBL/GenBank/DDBJ databases">
        <title>Genomic Encyclopedia of Archaeal and Bacterial Type Strains, Phase II (KMG-II): from individual species to whole genera.</title>
        <authorList>
            <person name="Goeker M."/>
        </authorList>
    </citation>
    <scope>NUCLEOTIDE SEQUENCE [LARGE SCALE GENOMIC DNA]</scope>
    <source>
        <strain evidence="3 4">YU 961-1</strain>
    </source>
</reference>
<dbReference type="AlphaFoldDB" id="A0A2S6GCP1"/>
<feature type="transmembrane region" description="Helical" evidence="1">
    <location>
        <begin position="651"/>
        <end position="671"/>
    </location>
</feature>
<keyword evidence="1" id="KW-0472">Membrane</keyword>
<keyword evidence="1" id="KW-1133">Transmembrane helix</keyword>
<dbReference type="InterPro" id="IPR007111">
    <property type="entry name" value="NACHT_NTPase"/>
</dbReference>
<feature type="transmembrane region" description="Helical" evidence="1">
    <location>
        <begin position="37"/>
        <end position="54"/>
    </location>
</feature>
<dbReference type="OrthoDB" id="419058at2"/>
<feature type="transmembrane region" description="Helical" evidence="1">
    <location>
        <begin position="511"/>
        <end position="531"/>
    </location>
</feature>
<comment type="caution">
    <text evidence="3">The sequence shown here is derived from an EMBL/GenBank/DDBJ whole genome shotgun (WGS) entry which is preliminary data.</text>
</comment>
<protein>
    <submittedName>
        <fullName evidence="3">NACHT domain-containing protein</fullName>
    </submittedName>
</protein>
<organism evidence="3 4">
    <name type="scientific">Actinokineospora auranticolor</name>
    <dbReference type="NCBI Taxonomy" id="155976"/>
    <lineage>
        <taxon>Bacteria</taxon>
        <taxon>Bacillati</taxon>
        <taxon>Actinomycetota</taxon>
        <taxon>Actinomycetes</taxon>
        <taxon>Pseudonocardiales</taxon>
        <taxon>Pseudonocardiaceae</taxon>
        <taxon>Actinokineospora</taxon>
    </lineage>
</organism>
<feature type="domain" description="NACHT" evidence="2">
    <location>
        <begin position="144"/>
        <end position="267"/>
    </location>
</feature>